<keyword evidence="3" id="KW-1185">Reference proteome</keyword>
<dbReference type="SUPFAM" id="SSF49329">
    <property type="entry name" value="Cu,Zn superoxide dismutase-like"/>
    <property type="match status" value="1"/>
</dbReference>
<proteinExistence type="predicted"/>
<evidence type="ECO:0000256" key="1">
    <source>
        <dbReference type="SAM" id="Phobius"/>
    </source>
</evidence>
<comment type="caution">
    <text evidence="2">The sequence shown here is derived from an EMBL/GenBank/DDBJ whole genome shotgun (WGS) entry which is preliminary data.</text>
</comment>
<dbReference type="Gene3D" id="2.60.40.200">
    <property type="entry name" value="Superoxide dismutase, copper/zinc binding domain"/>
    <property type="match status" value="1"/>
</dbReference>
<dbReference type="AlphaFoldDB" id="A0A315UVZ4"/>
<dbReference type="GO" id="GO:0006801">
    <property type="term" value="P:superoxide metabolic process"/>
    <property type="evidence" value="ECO:0007669"/>
    <property type="project" value="InterPro"/>
</dbReference>
<evidence type="ECO:0000313" key="2">
    <source>
        <dbReference type="EMBL" id="PWA14946.1"/>
    </source>
</evidence>
<evidence type="ECO:0000313" key="3">
    <source>
        <dbReference type="Proteomes" id="UP000250572"/>
    </source>
</evidence>
<gene>
    <name evidence="2" type="ORF">CCH79_00014246</name>
</gene>
<keyword evidence="1" id="KW-0472">Membrane</keyword>
<dbReference type="InterPro" id="IPR036423">
    <property type="entry name" value="SOD-like_Cu/Zn_dom_sf"/>
</dbReference>
<dbReference type="Proteomes" id="UP000250572">
    <property type="component" value="Unassembled WGS sequence"/>
</dbReference>
<name>A0A315UVZ4_GAMAF</name>
<feature type="transmembrane region" description="Helical" evidence="1">
    <location>
        <begin position="150"/>
        <end position="168"/>
    </location>
</feature>
<protein>
    <submittedName>
        <fullName evidence="2">Uncharacterized protein</fullName>
    </submittedName>
</protein>
<keyword evidence="1" id="KW-0812">Transmembrane</keyword>
<dbReference type="GO" id="GO:0046872">
    <property type="term" value="F:metal ion binding"/>
    <property type="evidence" value="ECO:0007669"/>
    <property type="project" value="InterPro"/>
</dbReference>
<keyword evidence="1" id="KW-1133">Transmembrane helix</keyword>
<organism evidence="2 3">
    <name type="scientific">Gambusia affinis</name>
    <name type="common">Western mosquitofish</name>
    <name type="synonym">Heterandria affinis</name>
    <dbReference type="NCBI Taxonomy" id="33528"/>
    <lineage>
        <taxon>Eukaryota</taxon>
        <taxon>Metazoa</taxon>
        <taxon>Chordata</taxon>
        <taxon>Craniata</taxon>
        <taxon>Vertebrata</taxon>
        <taxon>Euteleostomi</taxon>
        <taxon>Actinopterygii</taxon>
        <taxon>Neopterygii</taxon>
        <taxon>Teleostei</taxon>
        <taxon>Neoteleostei</taxon>
        <taxon>Acanthomorphata</taxon>
        <taxon>Ovalentaria</taxon>
        <taxon>Atherinomorphae</taxon>
        <taxon>Cyprinodontiformes</taxon>
        <taxon>Poeciliidae</taxon>
        <taxon>Poeciliinae</taxon>
        <taxon>Gambusia</taxon>
    </lineage>
</organism>
<reference evidence="2 3" key="1">
    <citation type="journal article" date="2018" name="G3 (Bethesda)">
        <title>A High-Quality Reference Genome for the Invasive Mosquitofish Gambusia affinis Using a Chicago Library.</title>
        <authorList>
            <person name="Hoffberg S.L."/>
            <person name="Troendle N.J."/>
            <person name="Glenn T.C."/>
            <person name="Mahmud O."/>
            <person name="Louha S."/>
            <person name="Chalopin D."/>
            <person name="Bennetzen J.L."/>
            <person name="Mauricio R."/>
        </authorList>
    </citation>
    <scope>NUCLEOTIDE SEQUENCE [LARGE SCALE GENOMIC DNA]</scope>
    <source>
        <strain evidence="2">NE01/NJP1002.9</strain>
        <tissue evidence="2">Muscle</tissue>
    </source>
</reference>
<accession>A0A315UVZ4</accession>
<sequence>MSGTFGFCPFKRQQVFPDGGSSDVTLNVDLKSSASQGIPAASLFITSNRVNATSASCTSVGDTFNPFNMKLLSSSCSLQNQLSCAVGEFSARQGNVSLTGREVYTDSNIQLSGDHTGDVRSDLLSSVKTSELMGPFRESTTCTRSSAGQLVLPEIFLLCLMFAAAFLLPSAASL</sequence>
<dbReference type="EMBL" id="NHOQ01002739">
    <property type="protein sequence ID" value="PWA14946.1"/>
    <property type="molecule type" value="Genomic_DNA"/>
</dbReference>